<feature type="domain" description="Peptidase M20 dimerisation" evidence="2">
    <location>
        <begin position="192"/>
        <end position="280"/>
    </location>
</feature>
<name>A0A6J6W3M9_9ZZZZ</name>
<dbReference type="AlphaFoldDB" id="A0A6J6W3M9"/>
<dbReference type="FunFam" id="3.30.70.360:FF:000001">
    <property type="entry name" value="N-acetyldiaminopimelate deacetylase"/>
    <property type="match status" value="1"/>
</dbReference>
<reference evidence="3" key="1">
    <citation type="submission" date="2020-05" db="EMBL/GenBank/DDBJ databases">
        <authorList>
            <person name="Chiriac C."/>
            <person name="Salcher M."/>
            <person name="Ghai R."/>
            <person name="Kavagutti S V."/>
        </authorList>
    </citation>
    <scope>NUCLEOTIDE SEQUENCE</scope>
</reference>
<dbReference type="SUPFAM" id="SSF53187">
    <property type="entry name" value="Zn-dependent exopeptidases"/>
    <property type="match status" value="1"/>
</dbReference>
<sequence>MDIFTGLLTDAEELLPGAIAMRRDLHQNPELGNDLPRTQAKVLEALEGLGLTVTTGEALSSVIAVLETGRPGPTVLLRGDMDALPMPEDTTEPFKSVVEGAMHACGHDSHTAMLAYAARLLVARKDDLKGRVVFMFQPGEEGHGGAEIMINEGILDVAGKPDLAVAIHVTPSLPNKMIGTRGGTIMASSDEITIDIVGRGGHASQPHVALDPIPVACELVMAIQSMVTRKINAFDPAVVTIAHVTAGTTSNVIPERAQIHGTIRTVSAFTRELVRNELERLTHGIAAAHGTTAEFKVRLGYPVTVNDAAVAQWSRDVATGLLGSGFAIEMPTPVMGAEDFSYVLEQVPGAMLFLGVCPDGVNFFEAAPNHSNRMTINESGMAAGIALYAGVALAKSQEA</sequence>
<organism evidence="3">
    <name type="scientific">freshwater metagenome</name>
    <dbReference type="NCBI Taxonomy" id="449393"/>
    <lineage>
        <taxon>unclassified sequences</taxon>
        <taxon>metagenomes</taxon>
        <taxon>ecological metagenomes</taxon>
    </lineage>
</organism>
<dbReference type="Gene3D" id="3.30.70.360">
    <property type="match status" value="1"/>
</dbReference>
<dbReference type="PANTHER" id="PTHR11014:SF63">
    <property type="entry name" value="METALLOPEPTIDASE, PUTATIVE (AFU_ORTHOLOGUE AFUA_6G09600)-RELATED"/>
    <property type="match status" value="1"/>
</dbReference>
<gene>
    <name evidence="3" type="ORF">UFOPK2958_00398</name>
</gene>
<dbReference type="NCBIfam" id="TIGR01891">
    <property type="entry name" value="amidohydrolases"/>
    <property type="match status" value="1"/>
</dbReference>
<dbReference type="Pfam" id="PF07687">
    <property type="entry name" value="M20_dimer"/>
    <property type="match status" value="1"/>
</dbReference>
<dbReference type="SUPFAM" id="SSF55031">
    <property type="entry name" value="Bacterial exopeptidase dimerisation domain"/>
    <property type="match status" value="1"/>
</dbReference>
<dbReference type="EMBL" id="CAFAAB010000029">
    <property type="protein sequence ID" value="CAB4779010.1"/>
    <property type="molecule type" value="Genomic_DNA"/>
</dbReference>
<dbReference type="PANTHER" id="PTHR11014">
    <property type="entry name" value="PEPTIDASE M20 FAMILY MEMBER"/>
    <property type="match status" value="1"/>
</dbReference>
<keyword evidence="1" id="KW-0378">Hydrolase</keyword>
<dbReference type="InterPro" id="IPR002933">
    <property type="entry name" value="Peptidase_M20"/>
</dbReference>
<evidence type="ECO:0000256" key="1">
    <source>
        <dbReference type="ARBA" id="ARBA00022801"/>
    </source>
</evidence>
<protein>
    <submittedName>
        <fullName evidence="3">Unannotated protein</fullName>
    </submittedName>
</protein>
<dbReference type="PIRSF" id="PIRSF005962">
    <property type="entry name" value="Pept_M20D_amidohydro"/>
    <property type="match status" value="1"/>
</dbReference>
<dbReference type="Pfam" id="PF01546">
    <property type="entry name" value="Peptidase_M20"/>
    <property type="match status" value="1"/>
</dbReference>
<dbReference type="InterPro" id="IPR036264">
    <property type="entry name" value="Bact_exopeptidase_dim_dom"/>
</dbReference>
<dbReference type="InterPro" id="IPR011650">
    <property type="entry name" value="Peptidase_M20_dimer"/>
</dbReference>
<dbReference type="GO" id="GO:0016787">
    <property type="term" value="F:hydrolase activity"/>
    <property type="evidence" value="ECO:0007669"/>
    <property type="project" value="UniProtKB-KW"/>
</dbReference>
<proteinExistence type="predicted"/>
<accession>A0A6J6W3M9</accession>
<evidence type="ECO:0000259" key="2">
    <source>
        <dbReference type="Pfam" id="PF07687"/>
    </source>
</evidence>
<dbReference type="InterPro" id="IPR017439">
    <property type="entry name" value="Amidohydrolase"/>
</dbReference>
<evidence type="ECO:0000313" key="3">
    <source>
        <dbReference type="EMBL" id="CAB4779010.1"/>
    </source>
</evidence>
<dbReference type="Gene3D" id="3.40.630.10">
    <property type="entry name" value="Zn peptidases"/>
    <property type="match status" value="1"/>
</dbReference>
<dbReference type="CDD" id="cd03886">
    <property type="entry name" value="M20_Acy1"/>
    <property type="match status" value="1"/>
</dbReference>